<dbReference type="InterPro" id="IPR003265">
    <property type="entry name" value="HhH-GPD_domain"/>
</dbReference>
<dbReference type="SMART" id="SM01009">
    <property type="entry name" value="AlkA_N"/>
    <property type="match status" value="1"/>
</dbReference>
<reference evidence="7 8" key="1">
    <citation type="submission" date="2024-09" db="EMBL/GenBank/DDBJ databases">
        <authorList>
            <person name="Salinas-Garcia M.A."/>
            <person name="Prieme A."/>
        </authorList>
    </citation>
    <scope>NUCLEOTIDE SEQUENCE [LARGE SCALE GENOMIC DNA]</scope>
    <source>
        <strain evidence="7 8">DSM 21081</strain>
    </source>
</reference>
<keyword evidence="8" id="KW-1185">Reference proteome</keyword>
<dbReference type="Pfam" id="PF00730">
    <property type="entry name" value="HhH-GPD"/>
    <property type="match status" value="1"/>
</dbReference>
<evidence type="ECO:0000256" key="3">
    <source>
        <dbReference type="ARBA" id="ARBA00022763"/>
    </source>
</evidence>
<name>A0ABV4URW1_9MICC</name>
<dbReference type="InterPro" id="IPR037046">
    <property type="entry name" value="AlkA_N_sf"/>
</dbReference>
<dbReference type="SMART" id="SM00478">
    <property type="entry name" value="ENDO3c"/>
    <property type="match status" value="1"/>
</dbReference>
<dbReference type="Pfam" id="PF06029">
    <property type="entry name" value="AlkA_N"/>
    <property type="match status" value="1"/>
</dbReference>
<dbReference type="RefSeq" id="WP_373972590.1">
    <property type="nucleotide sequence ID" value="NZ_JBHDLJ010000010.1"/>
</dbReference>
<evidence type="ECO:0000256" key="1">
    <source>
        <dbReference type="ARBA" id="ARBA00000086"/>
    </source>
</evidence>
<dbReference type="EC" id="3.2.2.21" evidence="2"/>
<dbReference type="Proteomes" id="UP001575652">
    <property type="component" value="Unassembled WGS sequence"/>
</dbReference>
<dbReference type="EMBL" id="JBHDLJ010000010">
    <property type="protein sequence ID" value="MFB0835420.1"/>
    <property type="molecule type" value="Genomic_DNA"/>
</dbReference>
<organism evidence="7 8">
    <name type="scientific">Arthrobacter halodurans</name>
    <dbReference type="NCBI Taxonomy" id="516699"/>
    <lineage>
        <taxon>Bacteria</taxon>
        <taxon>Bacillati</taxon>
        <taxon>Actinomycetota</taxon>
        <taxon>Actinomycetes</taxon>
        <taxon>Micrococcales</taxon>
        <taxon>Micrococcaceae</taxon>
        <taxon>Arthrobacter</taxon>
    </lineage>
</organism>
<protein>
    <recommendedName>
        <fullName evidence="2">DNA-3-methyladenine glycosylase II</fullName>
        <ecNumber evidence="2">3.2.2.21</ecNumber>
    </recommendedName>
</protein>
<evidence type="ECO:0000259" key="5">
    <source>
        <dbReference type="SMART" id="SM00478"/>
    </source>
</evidence>
<dbReference type="InterPro" id="IPR010316">
    <property type="entry name" value="AlkA_N"/>
</dbReference>
<dbReference type="InterPro" id="IPR051912">
    <property type="entry name" value="Alkylbase_DNA_Glycosylase/TA"/>
</dbReference>
<sequence length="317" mass="32465">MSADPGTGTGRARMIRARGGLAAGPLLGALAAHAIPGVDVVDRSAGTHRRAVPLAGGYRAVTLSADADGVRVLAALRGGPPSDAARPAADAGPDAGEARELEGLITRWLDLDTDLAPVNASLRRDPVLAPLVSARPGLRIVGYLTHFEAAATTVLGQQVSLAAARTFAGRLVSAFGADGPGGLRLFPEPGTIAALDPEELRAAVGVTRVRARTVHAVAAALAAASAPVGGPPGREIGHGGFPLSRAELLALPGIGPWTADYLAVRAARDRDAFAPGDLVLRRALGGITAREAAARAERWRPYRAHALFHLWTAAAYP</sequence>
<gene>
    <name evidence="7" type="ORF">ACETWP_12550</name>
</gene>
<keyword evidence="4" id="KW-0234">DNA repair</keyword>
<dbReference type="InterPro" id="IPR011257">
    <property type="entry name" value="DNA_glycosylase"/>
</dbReference>
<keyword evidence="3" id="KW-0227">DNA damage</keyword>
<dbReference type="SUPFAM" id="SSF48150">
    <property type="entry name" value="DNA-glycosylase"/>
    <property type="match status" value="1"/>
</dbReference>
<evidence type="ECO:0000259" key="6">
    <source>
        <dbReference type="SMART" id="SM01009"/>
    </source>
</evidence>
<proteinExistence type="predicted"/>
<dbReference type="Gene3D" id="1.10.340.30">
    <property type="entry name" value="Hypothetical protein, domain 2"/>
    <property type="match status" value="1"/>
</dbReference>
<comment type="catalytic activity">
    <reaction evidence="1">
        <text>Hydrolysis of alkylated DNA, releasing 3-methyladenine, 3-methylguanine, 7-methylguanine and 7-methyladenine.</text>
        <dbReference type="EC" id="3.2.2.21"/>
    </reaction>
</comment>
<dbReference type="Gene3D" id="1.10.1670.10">
    <property type="entry name" value="Helix-hairpin-Helix base-excision DNA repair enzymes (C-terminal)"/>
    <property type="match status" value="1"/>
</dbReference>
<evidence type="ECO:0000313" key="7">
    <source>
        <dbReference type="EMBL" id="MFB0835420.1"/>
    </source>
</evidence>
<evidence type="ECO:0000256" key="4">
    <source>
        <dbReference type="ARBA" id="ARBA00023204"/>
    </source>
</evidence>
<comment type="caution">
    <text evidence="7">The sequence shown here is derived from an EMBL/GenBank/DDBJ whole genome shotgun (WGS) entry which is preliminary data.</text>
</comment>
<evidence type="ECO:0000313" key="8">
    <source>
        <dbReference type="Proteomes" id="UP001575652"/>
    </source>
</evidence>
<dbReference type="PANTHER" id="PTHR43003">
    <property type="entry name" value="DNA-3-METHYLADENINE GLYCOSYLASE"/>
    <property type="match status" value="1"/>
</dbReference>
<feature type="domain" description="DNA-3-methyladenine glycosylase AlkA N-terminal" evidence="6">
    <location>
        <begin position="12"/>
        <end position="145"/>
    </location>
</feature>
<feature type="domain" description="HhH-GPD" evidence="5">
    <location>
        <begin position="155"/>
        <end position="315"/>
    </location>
</feature>
<accession>A0ABV4URW1</accession>
<dbReference type="PANTHER" id="PTHR43003:SF13">
    <property type="entry name" value="DNA-3-METHYLADENINE GLYCOSYLASE 2"/>
    <property type="match status" value="1"/>
</dbReference>
<evidence type="ECO:0000256" key="2">
    <source>
        <dbReference type="ARBA" id="ARBA00012000"/>
    </source>
</evidence>
<dbReference type="CDD" id="cd00056">
    <property type="entry name" value="ENDO3c"/>
    <property type="match status" value="1"/>
</dbReference>
<dbReference type="InterPro" id="IPR023170">
    <property type="entry name" value="HhH_base_excis_C"/>
</dbReference>
<dbReference type="Gene3D" id="3.30.310.20">
    <property type="entry name" value="DNA-3-methyladenine glycosylase AlkA, N-terminal domain"/>
    <property type="match status" value="1"/>
</dbReference>